<evidence type="ECO:0000256" key="5">
    <source>
        <dbReference type="ARBA" id="ARBA00022842"/>
    </source>
</evidence>
<keyword evidence="13" id="KW-1185">Reference proteome</keyword>
<sequence length="173" mass="18157">MRVAVGTTNPVKLEAVERALQDHTPSVTSVAVDSGVSEQPRSVAETVTGAKNRARRAFDGSDVAYGVGLEGGVARPTDGSDLFLIMWAGVTDGSRLEVGSGPSIRLPDRIAERLETGEELGPVMDDVLGTDGIAEADGAIGVLTDGMTDRTRALAHAVTCAFGPFQTDQYERR</sequence>
<comment type="cofactor">
    <cofactor evidence="10">
        <name>Mg(2+)</name>
        <dbReference type="ChEBI" id="CHEBI:18420"/>
    </cofactor>
    <cofactor evidence="10">
        <name>Mn(2+)</name>
        <dbReference type="ChEBI" id="CHEBI:29035"/>
    </cofactor>
    <text evidence="10">Binds 1 divalent metal cation per subunit; can use either Mg(2+) or Mn(2+).</text>
</comment>
<dbReference type="AlphaFoldDB" id="A0A3N6ML11"/>
<keyword evidence="5 10" id="KW-0460">Magnesium</keyword>
<evidence type="ECO:0000256" key="1">
    <source>
        <dbReference type="ARBA" id="ARBA00001936"/>
    </source>
</evidence>
<keyword evidence="4 10" id="KW-0378">Hydrolase</keyword>
<evidence type="ECO:0000256" key="2">
    <source>
        <dbReference type="ARBA" id="ARBA00022723"/>
    </source>
</evidence>
<dbReference type="OrthoDB" id="52857at2157"/>
<evidence type="ECO:0000256" key="3">
    <source>
        <dbReference type="ARBA" id="ARBA00022741"/>
    </source>
</evidence>
<keyword evidence="2 10" id="KW-0479">Metal-binding</keyword>
<evidence type="ECO:0000313" key="13">
    <source>
        <dbReference type="Proteomes" id="UP000282323"/>
    </source>
</evidence>
<dbReference type="SUPFAM" id="SSF52972">
    <property type="entry name" value="ITPase-like"/>
    <property type="match status" value="1"/>
</dbReference>
<feature type="binding site" evidence="10">
    <location>
        <position position="33"/>
    </location>
    <ligand>
        <name>Mg(2+)</name>
        <dbReference type="ChEBI" id="CHEBI:18420"/>
    </ligand>
</feature>
<evidence type="ECO:0000256" key="10">
    <source>
        <dbReference type="HAMAP-Rule" id="MF_00648"/>
    </source>
</evidence>
<dbReference type="HAMAP" id="MF_00648">
    <property type="entry name" value="Non_canon_purine_NTPase_YjjX"/>
    <property type="match status" value="1"/>
</dbReference>
<keyword evidence="7 10" id="KW-0464">Manganese</keyword>
<dbReference type="InterPro" id="IPR029001">
    <property type="entry name" value="ITPase-like_fam"/>
</dbReference>
<comment type="subunit">
    <text evidence="10">Homodimer.</text>
</comment>
<protein>
    <recommendedName>
        <fullName evidence="10">Probable inosine/xanthosine triphosphatase</fullName>
        <shortName evidence="10">ITPase/XTPase</shortName>
        <ecNumber evidence="10">3.6.1.73</ecNumber>
    </recommendedName>
    <alternativeName>
        <fullName evidence="10">Non-canonical purine NTP phosphatase</fullName>
    </alternativeName>
    <alternativeName>
        <fullName evidence="10">Non-standard purine NTP phosphatase</fullName>
    </alternativeName>
    <alternativeName>
        <fullName evidence="10">Nucleoside-triphosphate phosphatase</fullName>
        <shortName evidence="10">NTPase</shortName>
    </alternativeName>
</protein>
<dbReference type="EMBL" id="REGA01000001">
    <property type="protein sequence ID" value="RQG97960.1"/>
    <property type="molecule type" value="Genomic_DNA"/>
</dbReference>
<feature type="domain" description="Non-canonical purine NTP phosphatase/PRRC1" evidence="11">
    <location>
        <begin position="6"/>
        <end position="165"/>
    </location>
</feature>
<evidence type="ECO:0000256" key="9">
    <source>
        <dbReference type="ARBA" id="ARBA00048781"/>
    </source>
</evidence>
<gene>
    <name evidence="12" type="primary">yjjX</name>
    <name evidence="12" type="ORF">EA473_01850</name>
</gene>
<dbReference type="FunFam" id="3.90.950.10:FF:000002">
    <property type="entry name" value="Inosine/xanthosine triphosphatase"/>
    <property type="match status" value="1"/>
</dbReference>
<dbReference type="InterPro" id="IPR026533">
    <property type="entry name" value="NTPase/PRRC1"/>
</dbReference>
<dbReference type="Gene3D" id="3.90.950.10">
    <property type="match status" value="1"/>
</dbReference>
<dbReference type="EC" id="3.6.1.73" evidence="10"/>
<name>A0A3N6ML11_NATCH</name>
<dbReference type="Proteomes" id="UP000282323">
    <property type="component" value="Unassembled WGS sequence"/>
</dbReference>
<feature type="binding site" evidence="10">
    <location>
        <begin position="7"/>
        <end position="12"/>
    </location>
    <ligand>
        <name>substrate</name>
    </ligand>
</feature>
<dbReference type="GO" id="GO:0009117">
    <property type="term" value="P:nucleotide metabolic process"/>
    <property type="evidence" value="ECO:0007669"/>
    <property type="project" value="UniProtKB-KW"/>
</dbReference>
<evidence type="ECO:0000259" key="11">
    <source>
        <dbReference type="Pfam" id="PF01931"/>
    </source>
</evidence>
<evidence type="ECO:0000256" key="6">
    <source>
        <dbReference type="ARBA" id="ARBA00023080"/>
    </source>
</evidence>
<dbReference type="RefSeq" id="WP_124193948.1">
    <property type="nucleotide sequence ID" value="NZ_REGA01000001.1"/>
</dbReference>
<evidence type="ECO:0000256" key="4">
    <source>
        <dbReference type="ARBA" id="ARBA00022801"/>
    </source>
</evidence>
<reference evidence="12 13" key="1">
    <citation type="submission" date="2018-10" db="EMBL/GenBank/DDBJ databases">
        <title>Natrarchaeobius chitinivorans gen. nov., sp. nov., and Natrarchaeobius haloalkaliphilus sp. nov., alkaliphilic, chitin-utilizing haloarchaea from hypersaline alkaline lakes.</title>
        <authorList>
            <person name="Sorokin D.Y."/>
            <person name="Elcheninov A.G."/>
            <person name="Kostrikina N.A."/>
            <person name="Bale N.J."/>
            <person name="Sinninghe Damste J.S."/>
            <person name="Khijniak T.V."/>
            <person name="Kublanov I.V."/>
            <person name="Toshchakov S.V."/>
        </authorList>
    </citation>
    <scope>NUCLEOTIDE SEQUENCE [LARGE SCALE GENOMIC DNA]</scope>
    <source>
        <strain evidence="12 13">AArcht4T</strain>
    </source>
</reference>
<feature type="binding site" evidence="10">
    <location>
        <position position="62"/>
    </location>
    <ligand>
        <name>Mg(2+)</name>
        <dbReference type="ChEBI" id="CHEBI:18420"/>
    </ligand>
</feature>
<keyword evidence="3 10" id="KW-0547">Nucleotide-binding</keyword>
<comment type="cofactor">
    <cofactor evidence="1">
        <name>Mn(2+)</name>
        <dbReference type="ChEBI" id="CHEBI:29035"/>
    </cofactor>
</comment>
<dbReference type="Pfam" id="PF01931">
    <property type="entry name" value="NTPase_I-T"/>
    <property type="match status" value="1"/>
</dbReference>
<dbReference type="NCBIfam" id="TIGR00258">
    <property type="entry name" value="inosine/xanthosine triphosphatase"/>
    <property type="match status" value="1"/>
</dbReference>
<dbReference type="PANTHER" id="PTHR34699">
    <property type="match status" value="1"/>
</dbReference>
<dbReference type="GO" id="GO:0046872">
    <property type="term" value="F:metal ion binding"/>
    <property type="evidence" value="ECO:0007669"/>
    <property type="project" value="UniProtKB-KW"/>
</dbReference>
<keyword evidence="6 10" id="KW-0546">Nucleotide metabolism</keyword>
<feature type="binding site" evidence="10">
    <location>
        <begin position="62"/>
        <end position="63"/>
    </location>
    <ligand>
        <name>substrate</name>
    </ligand>
</feature>
<accession>A0A3N6ML11</accession>
<comment type="similarity">
    <text evidence="10">Belongs to the YjjX NTPase family.</text>
</comment>
<comment type="function">
    <text evidence="10">Phosphatase that hydrolyzes non-canonical purine nucleotides such as XTP and ITP to their respective diphosphate derivatives. Probably excludes non-canonical purines from DNA/RNA precursor pool, thus preventing their incorporation into DNA/RNA and avoiding chromosomal lesions.</text>
</comment>
<organism evidence="12 13">
    <name type="scientific">Natrarchaeobius chitinivorans</name>
    <dbReference type="NCBI Taxonomy" id="1679083"/>
    <lineage>
        <taxon>Archaea</taxon>
        <taxon>Methanobacteriati</taxon>
        <taxon>Methanobacteriota</taxon>
        <taxon>Stenosarchaea group</taxon>
        <taxon>Halobacteria</taxon>
        <taxon>Halobacteriales</taxon>
        <taxon>Natrialbaceae</taxon>
        <taxon>Natrarchaeobius</taxon>
    </lineage>
</organism>
<dbReference type="GO" id="GO:0103023">
    <property type="term" value="F:ITPase activity"/>
    <property type="evidence" value="ECO:0007669"/>
    <property type="project" value="UniProtKB-EC"/>
</dbReference>
<comment type="catalytic activity">
    <reaction evidence="9 10">
        <text>XTP + H2O = XDP + phosphate + H(+)</text>
        <dbReference type="Rhea" id="RHEA:28406"/>
        <dbReference type="ChEBI" id="CHEBI:15377"/>
        <dbReference type="ChEBI" id="CHEBI:15378"/>
        <dbReference type="ChEBI" id="CHEBI:43474"/>
        <dbReference type="ChEBI" id="CHEBI:59884"/>
        <dbReference type="ChEBI" id="CHEBI:61314"/>
        <dbReference type="EC" id="3.6.1.73"/>
    </reaction>
</comment>
<dbReference type="InterPro" id="IPR002786">
    <property type="entry name" value="Non_canon_purine_NTPase"/>
</dbReference>
<comment type="caution">
    <text evidence="12">The sequence shown here is derived from an EMBL/GenBank/DDBJ whole genome shotgun (WGS) entry which is preliminary data.</text>
</comment>
<evidence type="ECO:0000256" key="7">
    <source>
        <dbReference type="ARBA" id="ARBA00023211"/>
    </source>
</evidence>
<evidence type="ECO:0000256" key="8">
    <source>
        <dbReference type="ARBA" id="ARBA00048174"/>
    </source>
</evidence>
<dbReference type="PANTHER" id="PTHR34699:SF2">
    <property type="entry name" value="NON-CANONICAL PURINE NTP PHOSPHATASE_PRRC1 DOMAIN-CONTAINING PROTEIN"/>
    <property type="match status" value="1"/>
</dbReference>
<proteinExistence type="inferred from homology"/>
<dbReference type="InterPro" id="IPR050299">
    <property type="entry name" value="YjjX_NTPase"/>
</dbReference>
<dbReference type="GO" id="GO:0000166">
    <property type="term" value="F:nucleotide binding"/>
    <property type="evidence" value="ECO:0007669"/>
    <property type="project" value="UniProtKB-KW"/>
</dbReference>
<evidence type="ECO:0000313" key="12">
    <source>
        <dbReference type="EMBL" id="RQG97960.1"/>
    </source>
</evidence>
<comment type="catalytic activity">
    <reaction evidence="8 10">
        <text>ITP + H2O = IDP + phosphate + H(+)</text>
        <dbReference type="Rhea" id="RHEA:28330"/>
        <dbReference type="ChEBI" id="CHEBI:15377"/>
        <dbReference type="ChEBI" id="CHEBI:15378"/>
        <dbReference type="ChEBI" id="CHEBI:43474"/>
        <dbReference type="ChEBI" id="CHEBI:58280"/>
        <dbReference type="ChEBI" id="CHEBI:61402"/>
        <dbReference type="EC" id="3.6.1.73"/>
    </reaction>
</comment>